<dbReference type="InterPro" id="IPR056729">
    <property type="entry name" value="GMPPB_C"/>
</dbReference>
<dbReference type="InterPro" id="IPR005835">
    <property type="entry name" value="NTP_transferase_dom"/>
</dbReference>
<dbReference type="InterPro" id="IPR029044">
    <property type="entry name" value="Nucleotide-diphossugar_trans"/>
</dbReference>
<evidence type="ECO:0000313" key="4">
    <source>
        <dbReference type="EMBL" id="MBA9057917.1"/>
    </source>
</evidence>
<sequence length="446" mass="48243">MGDDSTVGIILAGGRGERAKPITLQSADYIRSKALIPFAGRPLIEWIIEACRDQGIRRFYVVAQGIENRSQIKLVLGHGERHGVEIDYSRARFDPYNVGSGAATLHNLEQWNLTGTALVLPVDSLFEFSLDRLLAAQRNADAVVTVAAVSRTPEEIAGKYGVMRTTPEHLVCGFLEKPRLPVIEREFPEITRPQGPRTLATNAGMYLIDCARLRLAARTPELIRLAQQRLDWGNDLLPRLVGLGHPVAVEPIARLGDLGNIRDYLDTLGDALNGLYPQLDRALGTPLSTNPRYWIHESSLRSKDHITGTTLAQKIAEGSVVIGPGVRIGRHVEVGAGVRLRATDIGDGVDLHEGAHVEGSVLGDSAVIGAYAHISDSYVGPMVQLRSDARAPVRLEALSAVGDGAQLWSGTRLSGVSVYPRLRVPAVSGVPSGTQLTSSDDVLRWV</sequence>
<evidence type="ECO:0000256" key="1">
    <source>
        <dbReference type="ARBA" id="ARBA00007274"/>
    </source>
</evidence>
<comment type="similarity">
    <text evidence="1">Belongs to the transferase hexapeptide repeat family.</text>
</comment>
<dbReference type="Pfam" id="PF25087">
    <property type="entry name" value="GMPPB_C"/>
    <property type="match status" value="1"/>
</dbReference>
<evidence type="ECO:0000259" key="2">
    <source>
        <dbReference type="Pfam" id="PF00483"/>
    </source>
</evidence>
<feature type="domain" description="Mannose-1-phosphate guanyltransferase C-terminal" evidence="3">
    <location>
        <begin position="319"/>
        <end position="389"/>
    </location>
</feature>
<dbReference type="Proteomes" id="UP000577386">
    <property type="component" value="Unassembled WGS sequence"/>
</dbReference>
<organism evidence="4 5">
    <name type="scientific">Streptomyces murinus</name>
    <dbReference type="NCBI Taxonomy" id="33900"/>
    <lineage>
        <taxon>Bacteria</taxon>
        <taxon>Bacillati</taxon>
        <taxon>Actinomycetota</taxon>
        <taxon>Actinomycetes</taxon>
        <taxon>Kitasatosporales</taxon>
        <taxon>Streptomycetaceae</taxon>
        <taxon>Streptomyces</taxon>
    </lineage>
</organism>
<evidence type="ECO:0000313" key="5">
    <source>
        <dbReference type="Proteomes" id="UP000577386"/>
    </source>
</evidence>
<evidence type="ECO:0000259" key="3">
    <source>
        <dbReference type="Pfam" id="PF25087"/>
    </source>
</evidence>
<feature type="domain" description="Nucleotidyl transferase" evidence="2">
    <location>
        <begin position="8"/>
        <end position="267"/>
    </location>
</feature>
<keyword evidence="5" id="KW-1185">Reference proteome</keyword>
<accession>A0A7W3NWG0</accession>
<dbReference type="PANTHER" id="PTHR22572">
    <property type="entry name" value="SUGAR-1-PHOSPHATE GUANYL TRANSFERASE"/>
    <property type="match status" value="1"/>
</dbReference>
<dbReference type="AlphaFoldDB" id="A0A7W3NWG0"/>
<name>A0A7W3NWG0_STRMR</name>
<dbReference type="EMBL" id="JACJIJ010000002">
    <property type="protein sequence ID" value="MBA9057917.1"/>
    <property type="molecule type" value="Genomic_DNA"/>
</dbReference>
<dbReference type="Gene3D" id="3.90.550.10">
    <property type="entry name" value="Spore Coat Polysaccharide Biosynthesis Protein SpsA, Chain A"/>
    <property type="match status" value="1"/>
</dbReference>
<dbReference type="GeneID" id="93978365"/>
<dbReference type="RefSeq" id="WP_128793131.1">
    <property type="nucleotide sequence ID" value="NZ_BAAAHW010000025.1"/>
</dbReference>
<dbReference type="Pfam" id="PF00483">
    <property type="entry name" value="NTP_transferase"/>
    <property type="match status" value="1"/>
</dbReference>
<comment type="caution">
    <text evidence="4">The sequence shown here is derived from an EMBL/GenBank/DDBJ whole genome shotgun (WGS) entry which is preliminary data.</text>
</comment>
<proteinExistence type="inferred from homology"/>
<gene>
    <name evidence="4" type="ORF">HDA42_007095</name>
</gene>
<reference evidence="4 5" key="1">
    <citation type="submission" date="2020-08" db="EMBL/GenBank/DDBJ databases">
        <title>Sequencing the genomes of 1000 actinobacteria strains.</title>
        <authorList>
            <person name="Klenk H.-P."/>
        </authorList>
    </citation>
    <scope>NUCLEOTIDE SEQUENCE [LARGE SCALE GENOMIC DNA]</scope>
    <source>
        <strain evidence="4 5">DSM 41827</strain>
    </source>
</reference>
<dbReference type="Gene3D" id="2.160.10.10">
    <property type="entry name" value="Hexapeptide repeat proteins"/>
    <property type="match status" value="1"/>
</dbReference>
<protein>
    <submittedName>
        <fullName evidence="4">NDP-sugar pyrophosphorylase family protein</fullName>
    </submittedName>
</protein>
<dbReference type="InterPro" id="IPR050486">
    <property type="entry name" value="Mannose-1P_guanyltransferase"/>
</dbReference>
<dbReference type="SUPFAM" id="SSF53448">
    <property type="entry name" value="Nucleotide-diphospho-sugar transferases"/>
    <property type="match status" value="1"/>
</dbReference>